<dbReference type="PANTHER" id="PTHR18964:SF149">
    <property type="entry name" value="BIFUNCTIONAL UDP-N-ACETYLGLUCOSAMINE 2-EPIMERASE_N-ACETYLMANNOSAMINE KINASE"/>
    <property type="match status" value="1"/>
</dbReference>
<dbReference type="InterPro" id="IPR043129">
    <property type="entry name" value="ATPase_NBD"/>
</dbReference>
<keyword evidence="2" id="KW-0418">Kinase</keyword>
<gene>
    <name evidence="2" type="ORF">EV643_103474</name>
</gene>
<dbReference type="SUPFAM" id="SSF46785">
    <property type="entry name" value="Winged helix' DNA-binding domain"/>
    <property type="match status" value="1"/>
</dbReference>
<dbReference type="SUPFAM" id="SSF53067">
    <property type="entry name" value="Actin-like ATPase domain"/>
    <property type="match status" value="1"/>
</dbReference>
<protein>
    <submittedName>
        <fullName evidence="2">Putative NBD/HSP70 family sugar kinase</fullName>
    </submittedName>
</protein>
<dbReference type="Pfam" id="PF00480">
    <property type="entry name" value="ROK"/>
    <property type="match status" value="1"/>
</dbReference>
<dbReference type="Gene3D" id="3.30.420.40">
    <property type="match status" value="2"/>
</dbReference>
<dbReference type="Proteomes" id="UP000295388">
    <property type="component" value="Unassembled WGS sequence"/>
</dbReference>
<keyword evidence="3" id="KW-1185">Reference proteome</keyword>
<name>A0A4R6KMU4_9ACTN</name>
<reference evidence="2 3" key="1">
    <citation type="submission" date="2019-03" db="EMBL/GenBank/DDBJ databases">
        <title>Genomic Encyclopedia of Type Strains, Phase III (KMG-III): the genomes of soil and plant-associated and newly described type strains.</title>
        <authorList>
            <person name="Whitman W."/>
        </authorList>
    </citation>
    <scope>NUCLEOTIDE SEQUENCE [LARGE SCALE GENOMIC DNA]</scope>
    <source>
        <strain evidence="2 3">VKM Ac-2527</strain>
    </source>
</reference>
<proteinExistence type="inferred from homology"/>
<dbReference type="Gene3D" id="1.10.10.10">
    <property type="entry name" value="Winged helix-like DNA-binding domain superfamily/Winged helix DNA-binding domain"/>
    <property type="match status" value="1"/>
</dbReference>
<dbReference type="EMBL" id="SNWQ01000003">
    <property type="protein sequence ID" value="TDO51735.1"/>
    <property type="molecule type" value="Genomic_DNA"/>
</dbReference>
<dbReference type="InterPro" id="IPR036390">
    <property type="entry name" value="WH_DNA-bd_sf"/>
</dbReference>
<dbReference type="PANTHER" id="PTHR18964">
    <property type="entry name" value="ROK (REPRESSOR, ORF, KINASE) FAMILY"/>
    <property type="match status" value="1"/>
</dbReference>
<dbReference type="InterPro" id="IPR000600">
    <property type="entry name" value="ROK"/>
</dbReference>
<evidence type="ECO:0000313" key="2">
    <source>
        <dbReference type="EMBL" id="TDO51735.1"/>
    </source>
</evidence>
<keyword evidence="2" id="KW-0808">Transferase</keyword>
<comment type="caution">
    <text evidence="2">The sequence shown here is derived from an EMBL/GenBank/DDBJ whole genome shotgun (WGS) entry which is preliminary data.</text>
</comment>
<sequence>MNTSRELRTANRTALVQALFFDGPVTRAQLGASSGLSQASVSTVISELVAEGVVTEVGALRSDGGRPRQLLRIAPDHAYVVGVDVGEHSVRATLHDLSMKVLAAADVPLPDGPVVADVVRAIRTLTSVTMSDAAVPSGSVLGVGIGVPGIVTHEPEPFVHSQVIGWDGVPLRRLLDLGLPVAVGNGTRAMGQAELWFGAGRGARNVVFAKLDYGVSASSAADRGSERLPTLRTCEWGHTSVSVDGPRCRCGTHGCLETYVGADAIARRYARARGKRIRGGSRKAIATLVSEAPEDPTAAGLIEEMAGYLGVGIANLVNLFQPDRVVLGGWVGLELGPALLPELRRVLASRTLRQPLARTELRLAELRTHAETTGAATLQVERFLALGARPVPG</sequence>
<accession>A0A4R6KMU4</accession>
<dbReference type="GO" id="GO:0016301">
    <property type="term" value="F:kinase activity"/>
    <property type="evidence" value="ECO:0007669"/>
    <property type="project" value="UniProtKB-KW"/>
</dbReference>
<comment type="similarity">
    <text evidence="1">Belongs to the ROK (NagC/XylR) family.</text>
</comment>
<dbReference type="AlphaFoldDB" id="A0A4R6KMU4"/>
<evidence type="ECO:0000313" key="3">
    <source>
        <dbReference type="Proteomes" id="UP000295388"/>
    </source>
</evidence>
<dbReference type="InterPro" id="IPR036388">
    <property type="entry name" value="WH-like_DNA-bd_sf"/>
</dbReference>
<evidence type="ECO:0000256" key="1">
    <source>
        <dbReference type="ARBA" id="ARBA00006479"/>
    </source>
</evidence>
<organism evidence="2 3">
    <name type="scientific">Kribbella caucasensis</name>
    <dbReference type="NCBI Taxonomy" id="2512215"/>
    <lineage>
        <taxon>Bacteria</taxon>
        <taxon>Bacillati</taxon>
        <taxon>Actinomycetota</taxon>
        <taxon>Actinomycetes</taxon>
        <taxon>Propionibacteriales</taxon>
        <taxon>Kribbellaceae</taxon>
        <taxon>Kribbella</taxon>
    </lineage>
</organism>